<dbReference type="EMBL" id="RBZM01000005">
    <property type="protein sequence ID" value="RKP53982.1"/>
    <property type="molecule type" value="Genomic_DNA"/>
</dbReference>
<feature type="compositionally biased region" description="Pro residues" evidence="1">
    <location>
        <begin position="130"/>
        <end position="146"/>
    </location>
</feature>
<dbReference type="NCBIfam" id="NF040535">
    <property type="entry name" value="LiaF_C_term"/>
    <property type="match status" value="1"/>
</dbReference>
<evidence type="ECO:0000313" key="6">
    <source>
        <dbReference type="Proteomes" id="UP000282076"/>
    </source>
</evidence>
<proteinExistence type="predicted"/>
<feature type="transmembrane region" description="Helical" evidence="2">
    <location>
        <begin position="9"/>
        <end position="28"/>
    </location>
</feature>
<keyword evidence="2" id="KW-0472">Membrane</keyword>
<feature type="compositionally biased region" description="Basic and acidic residues" evidence="1">
    <location>
        <begin position="174"/>
        <end position="193"/>
    </location>
</feature>
<evidence type="ECO:0000256" key="1">
    <source>
        <dbReference type="SAM" id="MobiDB-lite"/>
    </source>
</evidence>
<evidence type="ECO:0008006" key="7">
    <source>
        <dbReference type="Google" id="ProtNLM"/>
    </source>
</evidence>
<dbReference type="Pfam" id="PF22570">
    <property type="entry name" value="LiaF-TM"/>
    <property type="match status" value="1"/>
</dbReference>
<protein>
    <recommendedName>
        <fullName evidence="7">Cell wall-active antibiotics response protein</fullName>
    </recommendedName>
</protein>
<evidence type="ECO:0000313" key="5">
    <source>
        <dbReference type="EMBL" id="RKP53982.1"/>
    </source>
</evidence>
<feature type="transmembrane region" description="Helical" evidence="2">
    <location>
        <begin position="40"/>
        <end position="56"/>
    </location>
</feature>
<dbReference type="RefSeq" id="WP_120976947.1">
    <property type="nucleotide sequence ID" value="NZ_RBZM01000005.1"/>
</dbReference>
<dbReference type="OrthoDB" id="2351415at2"/>
<feature type="compositionally biased region" description="Polar residues" evidence="1">
    <location>
        <begin position="163"/>
        <end position="173"/>
    </location>
</feature>
<evidence type="ECO:0000259" key="3">
    <source>
        <dbReference type="Pfam" id="PF09922"/>
    </source>
</evidence>
<feature type="region of interest" description="Disordered" evidence="1">
    <location>
        <begin position="117"/>
        <end position="193"/>
    </location>
</feature>
<feature type="transmembrane region" description="Helical" evidence="2">
    <location>
        <begin position="90"/>
        <end position="110"/>
    </location>
</feature>
<reference evidence="5 6" key="1">
    <citation type="submission" date="2018-10" db="EMBL/GenBank/DDBJ databases">
        <title>Cohnella sp. M2MS4P-1, whole genome shotgun sequence.</title>
        <authorList>
            <person name="Tuo L."/>
        </authorList>
    </citation>
    <scope>NUCLEOTIDE SEQUENCE [LARGE SCALE GENOMIC DNA]</scope>
    <source>
        <strain evidence="5 6">M2MS4P-1</strain>
    </source>
</reference>
<dbReference type="Pfam" id="PF09922">
    <property type="entry name" value="LiaF-like_C"/>
    <property type="match status" value="1"/>
</dbReference>
<evidence type="ECO:0000256" key="2">
    <source>
        <dbReference type="SAM" id="Phobius"/>
    </source>
</evidence>
<keyword evidence="6" id="KW-1185">Reference proteome</keyword>
<dbReference type="InterPro" id="IPR024425">
    <property type="entry name" value="LiaF-like_C"/>
</dbReference>
<accession>A0A494Y0W0</accession>
<keyword evidence="2" id="KW-0812">Transmembrane</keyword>
<evidence type="ECO:0000259" key="4">
    <source>
        <dbReference type="Pfam" id="PF22570"/>
    </source>
</evidence>
<organism evidence="5 6">
    <name type="scientific">Cohnella endophytica</name>
    <dbReference type="NCBI Taxonomy" id="2419778"/>
    <lineage>
        <taxon>Bacteria</taxon>
        <taxon>Bacillati</taxon>
        <taxon>Bacillota</taxon>
        <taxon>Bacilli</taxon>
        <taxon>Bacillales</taxon>
        <taxon>Paenibacillaceae</taxon>
        <taxon>Cohnella</taxon>
    </lineage>
</organism>
<sequence>MHSSIVHRMLWGTLIVAVGVIYLCNQLGITDLSIGEIFSTYWPIILIVVGLQGLLLQHKGGVCWNGITIAAGFYFLGRNLMWFHKDLSDVVRMIAPVAIIIFGICFILRGNGRSGRRRRRERNRERWNPIVPPVPPSPSGPPPAPPEWDEFERPKQPKISLDKTFSQQPNNSDFVDRKSNEGHDRHHDRHGWWNDRDWNHSDRDNHSRFIGDAHFGSDYWELRPMNISHFIGDTTLDLTKAQIPFGETKINISSFIGDVKVYVPNDIGIGIRVISSCLIGDVKVLEEKRGGLFNQMSVSTPGYADSDKRVVLVVSSLIGDVRVTKVG</sequence>
<keyword evidence="2" id="KW-1133">Transmembrane helix</keyword>
<dbReference type="InterPro" id="IPR054331">
    <property type="entry name" value="LiaF_TM"/>
</dbReference>
<dbReference type="InterPro" id="IPR047793">
    <property type="entry name" value="LiaF_C"/>
</dbReference>
<name>A0A494Y0W0_9BACL</name>
<gene>
    <name evidence="5" type="ORF">D7Z26_11370</name>
</gene>
<dbReference type="AlphaFoldDB" id="A0A494Y0W0"/>
<dbReference type="Proteomes" id="UP000282076">
    <property type="component" value="Unassembled WGS sequence"/>
</dbReference>
<comment type="caution">
    <text evidence="5">The sequence shown here is derived from an EMBL/GenBank/DDBJ whole genome shotgun (WGS) entry which is preliminary data.</text>
</comment>
<feature type="transmembrane region" description="Helical" evidence="2">
    <location>
        <begin position="63"/>
        <end position="84"/>
    </location>
</feature>
<feature type="domain" description="LiaF transmembrane" evidence="4">
    <location>
        <begin position="10"/>
        <end position="111"/>
    </location>
</feature>
<feature type="domain" description="Cell wall-active antibiotics response LiaF-like C-terminal" evidence="3">
    <location>
        <begin position="209"/>
        <end position="323"/>
    </location>
</feature>